<dbReference type="InterPro" id="IPR037175">
    <property type="entry name" value="KFase_sf"/>
</dbReference>
<dbReference type="Proteomes" id="UP000309340">
    <property type="component" value="Unassembled WGS sequence"/>
</dbReference>
<dbReference type="AlphaFoldDB" id="A0A4U0WL87"/>
<sequence length="275" mass="30057">MSQVRIMIHGAVAAPRRGVLSGRYGAFVKIQQPPSGTRGNATASQKKPRLIDLSRELYHRSPAHPFHPPVCITPWDTHQPKKAGNTILRSASYALSMSDHAGTHVDAPKHFGPGGKSIDQIPIEDFYTSAFCLDLSHVELKASISVAEMEDALAKSGQEIREGDTVLLYMAFNKRVPFDDPRWQHDFPGLSLEAVHWLADKGCKIFGVEAISPAPEGELNFQAHNACGERGITHIEGLDNLESVVGAGRFRFIGFPLKIREGSGGPMRAVALFED</sequence>
<keyword evidence="3" id="KW-1185">Reference proteome</keyword>
<dbReference type="SUPFAM" id="SSF102198">
    <property type="entry name" value="Putative cyclase"/>
    <property type="match status" value="1"/>
</dbReference>
<comment type="caution">
    <text evidence="2">The sequence shown here is derived from an EMBL/GenBank/DDBJ whole genome shotgun (WGS) entry which is preliminary data.</text>
</comment>
<dbReference type="GO" id="GO:0004061">
    <property type="term" value="F:arylformamidase activity"/>
    <property type="evidence" value="ECO:0007669"/>
    <property type="project" value="InterPro"/>
</dbReference>
<dbReference type="OrthoDB" id="7108654at2759"/>
<accession>A0A4U0WL87</accession>
<dbReference type="GO" id="GO:0019441">
    <property type="term" value="P:L-tryptophan catabolic process to kynurenine"/>
    <property type="evidence" value="ECO:0007669"/>
    <property type="project" value="InterPro"/>
</dbReference>
<evidence type="ECO:0000256" key="1">
    <source>
        <dbReference type="ARBA" id="ARBA00007865"/>
    </source>
</evidence>
<dbReference type="STRING" id="329884.A0A4U0WL87"/>
<dbReference type="Pfam" id="PF04199">
    <property type="entry name" value="Cyclase"/>
    <property type="match status" value="1"/>
</dbReference>
<organism evidence="2 3">
    <name type="scientific">Friedmanniomyces simplex</name>
    <dbReference type="NCBI Taxonomy" id="329884"/>
    <lineage>
        <taxon>Eukaryota</taxon>
        <taxon>Fungi</taxon>
        <taxon>Dikarya</taxon>
        <taxon>Ascomycota</taxon>
        <taxon>Pezizomycotina</taxon>
        <taxon>Dothideomycetes</taxon>
        <taxon>Dothideomycetidae</taxon>
        <taxon>Mycosphaerellales</taxon>
        <taxon>Teratosphaeriaceae</taxon>
        <taxon>Friedmanniomyces</taxon>
    </lineage>
</organism>
<dbReference type="PANTHER" id="PTHR31118:SF12">
    <property type="entry name" value="CYCLASE-LIKE PROTEIN 2"/>
    <property type="match status" value="1"/>
</dbReference>
<evidence type="ECO:0000313" key="2">
    <source>
        <dbReference type="EMBL" id="TKA63681.1"/>
    </source>
</evidence>
<dbReference type="InterPro" id="IPR007325">
    <property type="entry name" value="KFase/CYL"/>
</dbReference>
<dbReference type="Gene3D" id="3.50.30.50">
    <property type="entry name" value="Putative cyclase"/>
    <property type="match status" value="1"/>
</dbReference>
<gene>
    <name evidence="2" type="ORF">B0A55_10693</name>
</gene>
<evidence type="ECO:0008006" key="4">
    <source>
        <dbReference type="Google" id="ProtNLM"/>
    </source>
</evidence>
<name>A0A4U0WL87_9PEZI</name>
<dbReference type="PANTHER" id="PTHR31118">
    <property type="entry name" value="CYCLASE-LIKE PROTEIN 2"/>
    <property type="match status" value="1"/>
</dbReference>
<protein>
    <recommendedName>
        <fullName evidence="4">Cyclase</fullName>
    </recommendedName>
</protein>
<reference evidence="2 3" key="1">
    <citation type="submission" date="2017-03" db="EMBL/GenBank/DDBJ databases">
        <title>Genomes of endolithic fungi from Antarctica.</title>
        <authorList>
            <person name="Coleine C."/>
            <person name="Masonjones S."/>
            <person name="Stajich J.E."/>
        </authorList>
    </citation>
    <scope>NUCLEOTIDE SEQUENCE [LARGE SCALE GENOMIC DNA]</scope>
    <source>
        <strain evidence="2 3">CCFEE 5184</strain>
    </source>
</reference>
<comment type="similarity">
    <text evidence="1">Belongs to the Cyclase 1 superfamily.</text>
</comment>
<dbReference type="EMBL" id="NAJQ01000920">
    <property type="protein sequence ID" value="TKA63681.1"/>
    <property type="molecule type" value="Genomic_DNA"/>
</dbReference>
<evidence type="ECO:0000313" key="3">
    <source>
        <dbReference type="Proteomes" id="UP000309340"/>
    </source>
</evidence>
<proteinExistence type="inferred from homology"/>